<comment type="caution">
    <text evidence="4">The sequence shown here is derived from an EMBL/GenBank/DDBJ whole genome shotgun (WGS) entry which is preliminary data.</text>
</comment>
<feature type="coiled-coil region" evidence="2">
    <location>
        <begin position="121"/>
        <end position="148"/>
    </location>
</feature>
<feature type="compositionally biased region" description="Acidic residues" evidence="3">
    <location>
        <begin position="8"/>
        <end position="20"/>
    </location>
</feature>
<dbReference type="SUPFAM" id="SSF48371">
    <property type="entry name" value="ARM repeat"/>
    <property type="match status" value="1"/>
</dbReference>
<evidence type="ECO:0000256" key="2">
    <source>
        <dbReference type="SAM" id="Coils"/>
    </source>
</evidence>
<evidence type="ECO:0000313" key="5">
    <source>
        <dbReference type="Proteomes" id="UP000549394"/>
    </source>
</evidence>
<dbReference type="PROSITE" id="PS50896">
    <property type="entry name" value="LISH"/>
    <property type="match status" value="1"/>
</dbReference>
<name>A0A7I8VR74_9ANNE</name>
<reference evidence="4 5" key="1">
    <citation type="submission" date="2020-08" db="EMBL/GenBank/DDBJ databases">
        <authorList>
            <person name="Hejnol A."/>
        </authorList>
    </citation>
    <scope>NUCLEOTIDE SEQUENCE [LARGE SCALE GENOMIC DNA]</scope>
</reference>
<dbReference type="PANTHER" id="PTHR32059:SF0">
    <property type="entry name" value="RAB11-BINDING PROTEIN RELCH"/>
    <property type="match status" value="1"/>
</dbReference>
<dbReference type="InterPro" id="IPR040362">
    <property type="entry name" value="RELCH"/>
</dbReference>
<accession>A0A7I8VR74</accession>
<keyword evidence="5" id="KW-1185">Reference proteome</keyword>
<feature type="repeat" description="HEAT" evidence="1">
    <location>
        <begin position="897"/>
        <end position="935"/>
    </location>
</feature>
<dbReference type="GO" id="GO:0032367">
    <property type="term" value="P:intracellular cholesterol transport"/>
    <property type="evidence" value="ECO:0007669"/>
    <property type="project" value="InterPro"/>
</dbReference>
<dbReference type="PROSITE" id="PS50077">
    <property type="entry name" value="HEAT_REPEAT"/>
    <property type="match status" value="2"/>
</dbReference>
<dbReference type="EMBL" id="CAJFCJ010000007">
    <property type="protein sequence ID" value="CAD5117095.1"/>
    <property type="molecule type" value="Genomic_DNA"/>
</dbReference>
<dbReference type="AlphaFoldDB" id="A0A7I8VR74"/>
<evidence type="ECO:0000313" key="4">
    <source>
        <dbReference type="EMBL" id="CAD5117095.1"/>
    </source>
</evidence>
<protein>
    <submittedName>
        <fullName evidence="4">DgyrCDS5906</fullName>
    </submittedName>
</protein>
<feature type="compositionally biased region" description="Polar residues" evidence="3">
    <location>
        <begin position="21"/>
        <end position="30"/>
    </location>
</feature>
<dbReference type="InterPro" id="IPR006594">
    <property type="entry name" value="LisH"/>
</dbReference>
<dbReference type="InterPro" id="IPR021133">
    <property type="entry name" value="HEAT_type_2"/>
</dbReference>
<sequence length="1101" mass="125226">MANTNPFSEEDLSTQEEEVQENSSHESSPINERISWDHIARKLLEEQYLLTALELHTELIEAGRENSKLRDFFSNPANFERTRQTDFPNTTLPRTSSCQTFDSLDFARYSDDGERQESDKVAVLEFELRKAQETIRSLRAALTKTAETETELLTSPDASNNKITEAAIEDEECIKPYEKRAINFLVNEYLLSHDYKISSVTFCEENENQDFDDWDDVGLNVSKPPNLLHLYRDYGHHAIEVVEKIDNSTTADLDSEEILKKDEIITHLNDRITNYEERIETMQTENEFLSHRLKSSEKDNQITKFSATSTPAVSPIKPSINQTKTDSIVANAGSDIQFENSAKETIEQTPDSSYSKNDSWEAINQTIPESFSKILFQSAFYSPHDNRIVNEVTAVRDNDDVIPMLGRCLPHIVPNVLLNKREELIPVILAAASLHSDSKERDKLLNILFNLIKKPDSQQRQIILTGCIAFAKNVAYSRLENELLPQCWEQIGHKYFERRMLVAEACGALVPYFSNELRSSLVLSILQQMLDDKSDEVRETSVRSLSLLFAFIQDEGKFGQAGEMLRRGLLDKSENVVKVSKELMLPTYGLWAISLNKLSEVIQTYFDYLQDVIRTALATQVASNSQTLPIDTGKFGRWIDALEEYIPLLFSLVITSAPFLDKISDEPENDNEYHLLDDRSTSNCQLLQLDTIIGSKSRTVKLLAKYEEYISEEWYDSWKEFSWVVDDLLPQLINVVKTVSDEVDFVVDSFCSYCRTLCKNFGFTFVNTKILPKFEMMFSIPNDQIESIICNNHSVYHKCALPVYTYSILCTFLSKYENKLSKFLSRTLEMVAENGANPQSLLSTFAQLSHDSNVHDLLLIVLWEAVVHSSLKVRSLSAKVFEGLLKRMSPANISNRIIPALVTLSSDPEMSVRRATISPLTSIIETVSSREVLDKVRLQLQSFMDDNLYEGEHLLQLELIHSLARVVPNADANFRDEFVLPRMAVMAATNNHNADEAKRFEIAMQLFEAYSSLSCCVMNEQVAGEFLLPGLVCVQRDIAQLAPDRVDIVQSLLRDVQDRLSTSDPRFATSTSFGDMGVTSKMFNTFKDLKDRSGSKLFGKK</sequence>
<dbReference type="OrthoDB" id="1695393at2759"/>
<proteinExistence type="predicted"/>
<dbReference type="Proteomes" id="UP000549394">
    <property type="component" value="Unassembled WGS sequence"/>
</dbReference>
<keyword evidence="2" id="KW-0175">Coiled coil</keyword>
<evidence type="ECO:0000256" key="3">
    <source>
        <dbReference type="SAM" id="MobiDB-lite"/>
    </source>
</evidence>
<dbReference type="Gene3D" id="1.25.10.10">
    <property type="entry name" value="Leucine-rich Repeat Variant"/>
    <property type="match status" value="2"/>
</dbReference>
<evidence type="ECO:0000256" key="1">
    <source>
        <dbReference type="PROSITE-ProRule" id="PRU00103"/>
    </source>
</evidence>
<dbReference type="GO" id="GO:0005802">
    <property type="term" value="C:trans-Golgi network"/>
    <property type="evidence" value="ECO:0007669"/>
    <property type="project" value="InterPro"/>
</dbReference>
<dbReference type="InterPro" id="IPR011989">
    <property type="entry name" value="ARM-like"/>
</dbReference>
<dbReference type="InterPro" id="IPR016024">
    <property type="entry name" value="ARM-type_fold"/>
</dbReference>
<organism evidence="4 5">
    <name type="scientific">Dimorphilus gyrociliatus</name>
    <dbReference type="NCBI Taxonomy" id="2664684"/>
    <lineage>
        <taxon>Eukaryota</taxon>
        <taxon>Metazoa</taxon>
        <taxon>Spiralia</taxon>
        <taxon>Lophotrochozoa</taxon>
        <taxon>Annelida</taxon>
        <taxon>Polychaeta</taxon>
        <taxon>Polychaeta incertae sedis</taxon>
        <taxon>Dinophilidae</taxon>
        <taxon>Dimorphilus</taxon>
    </lineage>
</organism>
<feature type="repeat" description="HEAT" evidence="1">
    <location>
        <begin position="522"/>
        <end position="555"/>
    </location>
</feature>
<feature type="region of interest" description="Disordered" evidence="3">
    <location>
        <begin position="1"/>
        <end position="30"/>
    </location>
</feature>
<dbReference type="GO" id="GO:0055037">
    <property type="term" value="C:recycling endosome"/>
    <property type="evidence" value="ECO:0007669"/>
    <property type="project" value="TreeGrafter"/>
</dbReference>
<gene>
    <name evidence="4" type="ORF">DGYR_LOCUS5659</name>
</gene>
<dbReference type="PANTHER" id="PTHR32059">
    <property type="entry name" value="RAB11-BINDING PROTEIN RELCH"/>
    <property type="match status" value="1"/>
</dbReference>
<feature type="coiled-coil region" evidence="2">
    <location>
        <begin position="265"/>
        <end position="299"/>
    </location>
</feature>